<reference evidence="5 6" key="1">
    <citation type="submission" date="2024-08" db="EMBL/GenBank/DDBJ databases">
        <title>Whole-genome sequencing of halo(alkali)philic microorganisms from hypersaline lakes.</title>
        <authorList>
            <person name="Sorokin D.Y."/>
            <person name="Merkel A.Y."/>
            <person name="Messina E."/>
            <person name="Yakimov M."/>
        </authorList>
    </citation>
    <scope>NUCLEOTIDE SEQUENCE [LARGE SCALE GENOMIC DNA]</scope>
    <source>
        <strain evidence="5 6">Cl-TMA</strain>
    </source>
</reference>
<dbReference type="Gene3D" id="3.40.50.880">
    <property type="match status" value="1"/>
</dbReference>
<keyword evidence="3" id="KW-0804">Transcription</keyword>
<dbReference type="InterPro" id="IPR020449">
    <property type="entry name" value="Tscrpt_reg_AraC-type_HTH"/>
</dbReference>
<dbReference type="InterPro" id="IPR052158">
    <property type="entry name" value="INH-QAR"/>
</dbReference>
<evidence type="ECO:0000313" key="6">
    <source>
        <dbReference type="Proteomes" id="UP001575181"/>
    </source>
</evidence>
<dbReference type="PROSITE" id="PS00041">
    <property type="entry name" value="HTH_ARAC_FAMILY_1"/>
    <property type="match status" value="1"/>
</dbReference>
<evidence type="ECO:0000256" key="2">
    <source>
        <dbReference type="ARBA" id="ARBA00023125"/>
    </source>
</evidence>
<dbReference type="PANTHER" id="PTHR43130:SF3">
    <property type="entry name" value="HTH-TYPE TRANSCRIPTIONAL REGULATOR RV1931C"/>
    <property type="match status" value="1"/>
</dbReference>
<feature type="domain" description="HTH araC/xylS-type" evidence="4">
    <location>
        <begin position="219"/>
        <end position="317"/>
    </location>
</feature>
<dbReference type="SUPFAM" id="SSF46689">
    <property type="entry name" value="Homeodomain-like"/>
    <property type="match status" value="2"/>
</dbReference>
<evidence type="ECO:0000259" key="4">
    <source>
        <dbReference type="PROSITE" id="PS01124"/>
    </source>
</evidence>
<organism evidence="5 6">
    <name type="scientific">Thiohalorhabdus methylotrophus</name>
    <dbReference type="NCBI Taxonomy" id="3242694"/>
    <lineage>
        <taxon>Bacteria</taxon>
        <taxon>Pseudomonadati</taxon>
        <taxon>Pseudomonadota</taxon>
        <taxon>Gammaproteobacteria</taxon>
        <taxon>Thiohalorhabdales</taxon>
        <taxon>Thiohalorhabdaceae</taxon>
        <taxon>Thiohalorhabdus</taxon>
    </lineage>
</organism>
<dbReference type="InterPro" id="IPR018060">
    <property type="entry name" value="HTH_AraC"/>
</dbReference>
<proteinExistence type="predicted"/>
<dbReference type="CDD" id="cd03138">
    <property type="entry name" value="GATase1_AraC_2"/>
    <property type="match status" value="1"/>
</dbReference>
<dbReference type="InterPro" id="IPR009057">
    <property type="entry name" value="Homeodomain-like_sf"/>
</dbReference>
<protein>
    <submittedName>
        <fullName evidence="5">GlxA family transcriptional regulator</fullName>
    </submittedName>
</protein>
<dbReference type="Pfam" id="PF12833">
    <property type="entry name" value="HTH_18"/>
    <property type="match status" value="1"/>
</dbReference>
<comment type="caution">
    <text evidence="5">The sequence shown here is derived from an EMBL/GenBank/DDBJ whole genome shotgun (WGS) entry which is preliminary data.</text>
</comment>
<dbReference type="RefSeq" id="WP_373657170.1">
    <property type="nucleotide sequence ID" value="NZ_JBGUAW010000013.1"/>
</dbReference>
<dbReference type="PANTHER" id="PTHR43130">
    <property type="entry name" value="ARAC-FAMILY TRANSCRIPTIONAL REGULATOR"/>
    <property type="match status" value="1"/>
</dbReference>
<gene>
    <name evidence="5" type="ORF">ACERLL_16325</name>
</gene>
<dbReference type="SMART" id="SM00342">
    <property type="entry name" value="HTH_ARAC"/>
    <property type="match status" value="1"/>
</dbReference>
<sequence length="323" mass="35529">MTDHALEIGLVLYPGAQEAAVLGITDLFKVADDIAIAQQADTPRLRITRWQPGRGTAPARVVDVASGVNSAPAVLILPPSLTTPAPETIDRHLVDWLEAQHGAGVILSSVCAGAFPLAETGVLKGRAATTHWRYTETFRKRYPEVNLDTDRLIIDEGDLFTAGGAMSWTDLGLRLVDRYLGPRIMVETARMLLIDPAGREQRYYSTFSPVLTHGDAAILKVQHWLHATAAKETSLAVLSEKAGLEERTLLRRFQAATGMTTTEYGQHLRVSKARELLELGRYPVDRIAWEVGYADAGAFRKVFTRIVGLTPGEYRKRFNAAIE</sequence>
<dbReference type="SUPFAM" id="SSF52317">
    <property type="entry name" value="Class I glutamine amidotransferase-like"/>
    <property type="match status" value="1"/>
</dbReference>
<keyword evidence="2" id="KW-0238">DNA-binding</keyword>
<evidence type="ECO:0000256" key="3">
    <source>
        <dbReference type="ARBA" id="ARBA00023163"/>
    </source>
</evidence>
<dbReference type="InterPro" id="IPR002818">
    <property type="entry name" value="DJ-1/PfpI"/>
</dbReference>
<evidence type="ECO:0000313" key="5">
    <source>
        <dbReference type="EMBL" id="MFA9462381.1"/>
    </source>
</evidence>
<dbReference type="InterPro" id="IPR029062">
    <property type="entry name" value="Class_I_gatase-like"/>
</dbReference>
<dbReference type="Proteomes" id="UP001575181">
    <property type="component" value="Unassembled WGS sequence"/>
</dbReference>
<dbReference type="Pfam" id="PF01965">
    <property type="entry name" value="DJ-1_PfpI"/>
    <property type="match status" value="1"/>
</dbReference>
<dbReference type="InterPro" id="IPR018062">
    <property type="entry name" value="HTH_AraC-typ_CS"/>
</dbReference>
<name>A0ABV4U1U4_9GAMM</name>
<dbReference type="EMBL" id="JBGUAW010000013">
    <property type="protein sequence ID" value="MFA9462381.1"/>
    <property type="molecule type" value="Genomic_DNA"/>
</dbReference>
<dbReference type="PROSITE" id="PS01124">
    <property type="entry name" value="HTH_ARAC_FAMILY_2"/>
    <property type="match status" value="1"/>
</dbReference>
<dbReference type="Gene3D" id="1.10.10.60">
    <property type="entry name" value="Homeodomain-like"/>
    <property type="match status" value="2"/>
</dbReference>
<dbReference type="PRINTS" id="PR00032">
    <property type="entry name" value="HTHARAC"/>
</dbReference>
<accession>A0ABV4U1U4</accession>
<keyword evidence="1" id="KW-0805">Transcription regulation</keyword>
<evidence type="ECO:0000256" key="1">
    <source>
        <dbReference type="ARBA" id="ARBA00023015"/>
    </source>
</evidence>
<keyword evidence="6" id="KW-1185">Reference proteome</keyword>